<accession>A0A853I600</accession>
<dbReference type="EMBL" id="JACCKB010000076">
    <property type="protein sequence ID" value="NYZ69340.1"/>
    <property type="molecule type" value="Genomic_DNA"/>
</dbReference>
<organism evidence="1 2">
    <name type="scientific">Spartinivicinus marinus</name>
    <dbReference type="NCBI Taxonomy" id="2994442"/>
    <lineage>
        <taxon>Bacteria</taxon>
        <taxon>Pseudomonadati</taxon>
        <taxon>Pseudomonadota</taxon>
        <taxon>Gammaproteobacteria</taxon>
        <taxon>Oceanospirillales</taxon>
        <taxon>Zooshikellaceae</taxon>
        <taxon>Spartinivicinus</taxon>
    </lineage>
</organism>
<proteinExistence type="predicted"/>
<reference evidence="1 2" key="1">
    <citation type="submission" date="2020-07" db="EMBL/GenBank/DDBJ databases">
        <title>Endozoicomonas sp. nov., isolated from sediment.</title>
        <authorList>
            <person name="Gu T."/>
        </authorList>
    </citation>
    <scope>NUCLEOTIDE SEQUENCE [LARGE SCALE GENOMIC DNA]</scope>
    <source>
        <strain evidence="1 2">SM1973</strain>
    </source>
</reference>
<evidence type="ECO:0000313" key="1">
    <source>
        <dbReference type="EMBL" id="NYZ69340.1"/>
    </source>
</evidence>
<name>A0A853I600_9GAMM</name>
<sequence>MSFITPYQREKEYKKRAEERLKDHQFTLLVDTEEVQIYRCRDKSGSVVYGFDIILAPNCITVSGDIGRVLYGVGRGLGFLANYGCSNYGFEKLDRAYYERKEVSDYLVADYFYRAIYEQLGLEELEDNNPPKDLKTPSDVKPSELYAALRELKRTLQTYNNANSWEELPEWLQGISLDDSPYYFKELLNELAQCSYKPSSEEELFRLMSENDISEKIDWPEDDFTVHHSSVMWVTACAEYAAGRILEQQKEAV</sequence>
<dbReference type="Proteomes" id="UP000569732">
    <property type="component" value="Unassembled WGS sequence"/>
</dbReference>
<dbReference type="AlphaFoldDB" id="A0A853I600"/>
<protein>
    <submittedName>
        <fullName evidence="1">Uncharacterized protein</fullName>
    </submittedName>
</protein>
<gene>
    <name evidence="1" type="ORF">H0A36_25305</name>
</gene>
<keyword evidence="2" id="KW-1185">Reference proteome</keyword>
<comment type="caution">
    <text evidence="1">The sequence shown here is derived from an EMBL/GenBank/DDBJ whole genome shotgun (WGS) entry which is preliminary data.</text>
</comment>
<dbReference type="RefSeq" id="WP_180571334.1">
    <property type="nucleotide sequence ID" value="NZ_JACCKB010000076.1"/>
</dbReference>
<evidence type="ECO:0000313" key="2">
    <source>
        <dbReference type="Proteomes" id="UP000569732"/>
    </source>
</evidence>